<reference evidence="1 2" key="1">
    <citation type="submission" date="2015-07" db="EMBL/GenBank/DDBJ databases">
        <title>The draft genome sequence of Leadbetterella sp. JN14-9.</title>
        <authorList>
            <person name="Liu Y."/>
            <person name="Du J."/>
            <person name="Shao Z."/>
        </authorList>
    </citation>
    <scope>NUCLEOTIDE SEQUENCE [LARGE SCALE GENOMIC DNA]</scope>
    <source>
        <strain evidence="1 2">JN14-9</strain>
    </source>
</reference>
<proteinExistence type="predicted"/>
<protein>
    <submittedName>
        <fullName evidence="1">Uncharacterized protein</fullName>
    </submittedName>
</protein>
<comment type="caution">
    <text evidence="1">The sequence shown here is derived from an EMBL/GenBank/DDBJ whole genome shotgun (WGS) entry which is preliminary data.</text>
</comment>
<dbReference type="Proteomes" id="UP000050454">
    <property type="component" value="Unassembled WGS sequence"/>
</dbReference>
<sequence length="92" mass="9899">MQDSYHLSGILITQNLYQSTHPENPKVSAEPTKTQGLFDLSAHEVYPATDVTTGTVGSYSTISPLPRRGRGGTFSVALAVEKRSPASLLPVR</sequence>
<evidence type="ECO:0000313" key="2">
    <source>
        <dbReference type="Proteomes" id="UP000050454"/>
    </source>
</evidence>
<keyword evidence="2" id="KW-1185">Reference proteome</keyword>
<evidence type="ECO:0000313" key="1">
    <source>
        <dbReference type="EMBL" id="KPM49574.1"/>
    </source>
</evidence>
<organism evidence="1 2">
    <name type="scientific">Jiulongibacter sediminis</name>
    <dbReference type="NCBI Taxonomy" id="1605367"/>
    <lineage>
        <taxon>Bacteria</taxon>
        <taxon>Pseudomonadati</taxon>
        <taxon>Bacteroidota</taxon>
        <taxon>Cytophagia</taxon>
        <taxon>Cytophagales</taxon>
        <taxon>Leadbetterellaceae</taxon>
        <taxon>Jiulongibacter</taxon>
    </lineage>
</organism>
<dbReference type="EMBL" id="LGTQ01000005">
    <property type="protein sequence ID" value="KPM49574.1"/>
    <property type="molecule type" value="Genomic_DNA"/>
</dbReference>
<name>A0A0P7CAB2_9BACT</name>
<gene>
    <name evidence="1" type="ORF">AFM12_02950</name>
</gene>
<accession>A0A0P7CAB2</accession>
<dbReference type="AlphaFoldDB" id="A0A0P7CAB2"/>